<sequence>MMQTGASPPLKKSEISANTASPVATRFTIAETLGATGPATALGKAEVTSIAEAEAPTSPAELRVRTEEILGGNEAMAAPPSLASATKKTTVPATHQITTAATYELDRLESEGIDD</sequence>
<dbReference type="Proteomes" id="UP000826234">
    <property type="component" value="Unassembled WGS sequence"/>
</dbReference>
<dbReference type="EMBL" id="JAIPUX010003289">
    <property type="protein sequence ID" value="KAH0620258.1"/>
    <property type="molecule type" value="Genomic_DNA"/>
</dbReference>
<reference evidence="2 3" key="1">
    <citation type="journal article" date="2022" name="Gigascience">
        <title>A chromosome-level genome assembly and annotation of the desert horned lizard, Phrynosoma platyrhinos, provides insight into chromosomal rearrangements among reptiles.</title>
        <authorList>
            <person name="Koochekian N."/>
            <person name="Ascanio A."/>
            <person name="Farleigh K."/>
            <person name="Card D.C."/>
            <person name="Schield D.R."/>
            <person name="Castoe T.A."/>
            <person name="Jezkova T."/>
        </authorList>
    </citation>
    <scope>NUCLEOTIDE SEQUENCE [LARGE SCALE GENOMIC DNA]</scope>
    <source>
        <strain evidence="2">NK-2021</strain>
    </source>
</reference>
<comment type="caution">
    <text evidence="2">The sequence shown here is derived from an EMBL/GenBank/DDBJ whole genome shotgun (WGS) entry which is preliminary data.</text>
</comment>
<evidence type="ECO:0000256" key="1">
    <source>
        <dbReference type="SAM" id="MobiDB-lite"/>
    </source>
</evidence>
<accession>A0ABQ7ST69</accession>
<protein>
    <submittedName>
        <fullName evidence="2">Uncharacterized protein</fullName>
    </submittedName>
</protein>
<name>A0ABQ7ST69_PHRPL</name>
<gene>
    <name evidence="2" type="ORF">JD844_020365</name>
</gene>
<evidence type="ECO:0000313" key="3">
    <source>
        <dbReference type="Proteomes" id="UP000826234"/>
    </source>
</evidence>
<feature type="region of interest" description="Disordered" evidence="1">
    <location>
        <begin position="1"/>
        <end position="22"/>
    </location>
</feature>
<dbReference type="InterPro" id="IPR031524">
    <property type="entry name" value="ARMH4"/>
</dbReference>
<dbReference type="Pfam" id="PF15767">
    <property type="entry name" value="ARMH4"/>
    <property type="match status" value="1"/>
</dbReference>
<keyword evidence="3" id="KW-1185">Reference proteome</keyword>
<organism evidence="2 3">
    <name type="scientific">Phrynosoma platyrhinos</name>
    <name type="common">Desert horned lizard</name>
    <dbReference type="NCBI Taxonomy" id="52577"/>
    <lineage>
        <taxon>Eukaryota</taxon>
        <taxon>Metazoa</taxon>
        <taxon>Chordata</taxon>
        <taxon>Craniata</taxon>
        <taxon>Vertebrata</taxon>
        <taxon>Euteleostomi</taxon>
        <taxon>Lepidosauria</taxon>
        <taxon>Squamata</taxon>
        <taxon>Bifurcata</taxon>
        <taxon>Unidentata</taxon>
        <taxon>Episquamata</taxon>
        <taxon>Toxicofera</taxon>
        <taxon>Iguania</taxon>
        <taxon>Phrynosomatidae</taxon>
        <taxon>Phrynosomatinae</taxon>
        <taxon>Phrynosoma</taxon>
    </lineage>
</organism>
<proteinExistence type="predicted"/>
<evidence type="ECO:0000313" key="2">
    <source>
        <dbReference type="EMBL" id="KAH0620258.1"/>
    </source>
</evidence>